<dbReference type="PANTHER" id="PTHR35007">
    <property type="entry name" value="INTEGRAL MEMBRANE PROTEIN-RELATED"/>
    <property type="match status" value="1"/>
</dbReference>
<keyword evidence="3 6" id="KW-0812">Transmembrane</keyword>
<evidence type="ECO:0000256" key="6">
    <source>
        <dbReference type="SAM" id="Phobius"/>
    </source>
</evidence>
<keyword evidence="4 6" id="KW-1133">Transmembrane helix</keyword>
<comment type="caution">
    <text evidence="8">The sequence shown here is derived from an EMBL/GenBank/DDBJ whole genome shotgun (WGS) entry which is preliminary data.</text>
</comment>
<organism evidence="8 9">
    <name type="scientific">Catenulispora yoronensis</name>
    <dbReference type="NCBI Taxonomy" id="450799"/>
    <lineage>
        <taxon>Bacteria</taxon>
        <taxon>Bacillati</taxon>
        <taxon>Actinomycetota</taxon>
        <taxon>Actinomycetes</taxon>
        <taxon>Catenulisporales</taxon>
        <taxon>Catenulisporaceae</taxon>
        <taxon>Catenulispora</taxon>
    </lineage>
</organism>
<proteinExistence type="predicted"/>
<evidence type="ECO:0000256" key="1">
    <source>
        <dbReference type="ARBA" id="ARBA00004651"/>
    </source>
</evidence>
<dbReference type="EMBL" id="BAAAQN010000035">
    <property type="protein sequence ID" value="GAA2043236.1"/>
    <property type="molecule type" value="Genomic_DNA"/>
</dbReference>
<accession>A0ABN2UUU4</accession>
<evidence type="ECO:0000259" key="7">
    <source>
        <dbReference type="Pfam" id="PF00482"/>
    </source>
</evidence>
<feature type="transmembrane region" description="Helical" evidence="6">
    <location>
        <begin position="213"/>
        <end position="234"/>
    </location>
</feature>
<evidence type="ECO:0000313" key="8">
    <source>
        <dbReference type="EMBL" id="GAA2043236.1"/>
    </source>
</evidence>
<keyword evidence="5 6" id="KW-0472">Membrane</keyword>
<evidence type="ECO:0000313" key="9">
    <source>
        <dbReference type="Proteomes" id="UP001500751"/>
    </source>
</evidence>
<name>A0ABN2UUU4_9ACTN</name>
<gene>
    <name evidence="8" type="ORF">GCM10009839_52910</name>
</gene>
<dbReference type="Proteomes" id="UP001500751">
    <property type="component" value="Unassembled WGS sequence"/>
</dbReference>
<reference evidence="9" key="1">
    <citation type="journal article" date="2019" name="Int. J. Syst. Evol. Microbiol.">
        <title>The Global Catalogue of Microorganisms (GCM) 10K type strain sequencing project: providing services to taxonomists for standard genome sequencing and annotation.</title>
        <authorList>
            <consortium name="The Broad Institute Genomics Platform"/>
            <consortium name="The Broad Institute Genome Sequencing Center for Infectious Disease"/>
            <person name="Wu L."/>
            <person name="Ma J."/>
        </authorList>
    </citation>
    <scope>NUCLEOTIDE SEQUENCE [LARGE SCALE GENOMIC DNA]</scope>
    <source>
        <strain evidence="9">JCM 16014</strain>
    </source>
</reference>
<feature type="domain" description="Type II secretion system protein GspF" evidence="7">
    <location>
        <begin position="87"/>
        <end position="221"/>
    </location>
</feature>
<protein>
    <recommendedName>
        <fullName evidence="7">Type II secretion system protein GspF domain-containing protein</fullName>
    </recommendedName>
</protein>
<dbReference type="RefSeq" id="WP_344668355.1">
    <property type="nucleotide sequence ID" value="NZ_BAAAQN010000035.1"/>
</dbReference>
<dbReference type="InterPro" id="IPR018076">
    <property type="entry name" value="T2SS_GspF_dom"/>
</dbReference>
<evidence type="ECO:0000256" key="4">
    <source>
        <dbReference type="ARBA" id="ARBA00022989"/>
    </source>
</evidence>
<sequence length="235" mass="24119">MTALGIALTGLAAGLSAALSVLCWPQPADRGPRRRLARLAVPGTGAAARRAGRRARFLQGLRRNPWTAARHARRVAEASARLCPEAAELLAACLTAGAEPVRAAEVVANAIRPPGRLSTCADHAASALADRFQEVAHLLRLGGNPITSWRAVAAEPGLRPVAEALGRAGLSGDAPAAAIRACAQDLRAERRAAGTAAARRAGVRGVAPLAGCFLPAFVLIGIVPIALGLAHRLLP</sequence>
<dbReference type="Pfam" id="PF00482">
    <property type="entry name" value="T2SSF"/>
    <property type="match status" value="1"/>
</dbReference>
<comment type="subcellular location">
    <subcellularLocation>
        <location evidence="1">Cell membrane</location>
        <topology evidence="1">Multi-pass membrane protein</topology>
    </subcellularLocation>
</comment>
<dbReference type="PANTHER" id="PTHR35007:SF3">
    <property type="entry name" value="POSSIBLE CONSERVED ALANINE RICH MEMBRANE PROTEIN"/>
    <property type="match status" value="1"/>
</dbReference>
<evidence type="ECO:0000256" key="5">
    <source>
        <dbReference type="ARBA" id="ARBA00023136"/>
    </source>
</evidence>
<evidence type="ECO:0000256" key="2">
    <source>
        <dbReference type="ARBA" id="ARBA00022475"/>
    </source>
</evidence>
<evidence type="ECO:0000256" key="3">
    <source>
        <dbReference type="ARBA" id="ARBA00022692"/>
    </source>
</evidence>
<keyword evidence="2" id="KW-1003">Cell membrane</keyword>
<keyword evidence="9" id="KW-1185">Reference proteome</keyword>